<dbReference type="Proteomes" id="UP000734511">
    <property type="component" value="Unassembled WGS sequence"/>
</dbReference>
<dbReference type="RefSeq" id="WP_167985725.1">
    <property type="nucleotide sequence ID" value="NZ_JAATEJ010000025.1"/>
</dbReference>
<dbReference type="Gene3D" id="3.40.50.720">
    <property type="entry name" value="NAD(P)-binding Rossmann-like Domain"/>
    <property type="match status" value="1"/>
</dbReference>
<name>A0ABX0ZZ46_9ACTN</name>
<dbReference type="InterPro" id="IPR036291">
    <property type="entry name" value="NAD(P)-bd_dom_sf"/>
</dbReference>
<reference evidence="1 2" key="1">
    <citation type="submission" date="2020-03" db="EMBL/GenBank/DDBJ databases">
        <title>WGS of actinomycetes isolated from Thailand.</title>
        <authorList>
            <person name="Thawai C."/>
        </authorList>
    </citation>
    <scope>NUCLEOTIDE SEQUENCE [LARGE SCALE GENOMIC DNA]</scope>
    <source>
        <strain evidence="1 2">PRB2-1</strain>
    </source>
</reference>
<gene>
    <name evidence="1" type="ORF">HCN08_26210</name>
</gene>
<evidence type="ECO:0000313" key="2">
    <source>
        <dbReference type="Proteomes" id="UP000734511"/>
    </source>
</evidence>
<accession>A0ABX0ZZ46</accession>
<evidence type="ECO:0000313" key="1">
    <source>
        <dbReference type="EMBL" id="NJP46873.1"/>
    </source>
</evidence>
<dbReference type="SUPFAM" id="SSF51735">
    <property type="entry name" value="NAD(P)-binding Rossmann-fold domains"/>
    <property type="match status" value="1"/>
</dbReference>
<dbReference type="PANTHER" id="PTHR43245:SF13">
    <property type="entry name" value="UDP-D-APIOSE_UDP-D-XYLOSE SYNTHASE 2"/>
    <property type="match status" value="1"/>
</dbReference>
<dbReference type="PANTHER" id="PTHR43245">
    <property type="entry name" value="BIFUNCTIONAL POLYMYXIN RESISTANCE PROTEIN ARNA"/>
    <property type="match status" value="1"/>
</dbReference>
<keyword evidence="2" id="KW-1185">Reference proteome</keyword>
<protein>
    <submittedName>
        <fullName evidence="1">Reductase</fullName>
    </submittedName>
</protein>
<sequence length="326" mass="34112">MTSVLMLGGTGFVGRAVVEEAVARGWEVTVFHRGKRGAVPEGVARSVVGDREGDLAGLGRGEWDVVVDTWSGAPGAVERAAGALKGRAGGYGYVSSRSVYAYPTGAGMDESAPVVEGGDGDYAAVKRGGELAATEAFGDAALLVRAGLILGPYEDIGRLPWWLNRVARGGRVLAPGPRDLPIQYVDVRDLAAWTLDALAAGLGGPYNIVSETGHATMRSLLEACAAVTGGAAEFVWADPETVTAAGIEPWTDLPVWLPPGPLYDTLHRGDVSKALRAGLRCRDVTQTVADTWAWLTSIGGSPYQRPDRPPLGLDPEVEQRVLAALG</sequence>
<organism evidence="1 2">
    <name type="scientific">Actinacidiphila epipremni</name>
    <dbReference type="NCBI Taxonomy" id="2053013"/>
    <lineage>
        <taxon>Bacteria</taxon>
        <taxon>Bacillati</taxon>
        <taxon>Actinomycetota</taxon>
        <taxon>Actinomycetes</taxon>
        <taxon>Kitasatosporales</taxon>
        <taxon>Streptomycetaceae</taxon>
        <taxon>Actinacidiphila</taxon>
    </lineage>
</organism>
<dbReference type="EMBL" id="JAATEJ010000025">
    <property type="protein sequence ID" value="NJP46873.1"/>
    <property type="molecule type" value="Genomic_DNA"/>
</dbReference>
<proteinExistence type="predicted"/>
<dbReference type="InterPro" id="IPR050177">
    <property type="entry name" value="Lipid_A_modif_metabolic_enz"/>
</dbReference>
<comment type="caution">
    <text evidence="1">The sequence shown here is derived from an EMBL/GenBank/DDBJ whole genome shotgun (WGS) entry which is preliminary data.</text>
</comment>